<dbReference type="Proteomes" id="UP001607303">
    <property type="component" value="Unassembled WGS sequence"/>
</dbReference>
<evidence type="ECO:0000313" key="1">
    <source>
        <dbReference type="EMBL" id="KAL2748164.1"/>
    </source>
</evidence>
<comment type="caution">
    <text evidence="1">The sequence shown here is derived from an EMBL/GenBank/DDBJ whole genome shotgun (WGS) entry which is preliminary data.</text>
</comment>
<reference evidence="1 2" key="1">
    <citation type="journal article" date="2024" name="Ann. Entomol. Soc. Am.">
        <title>Genomic analyses of the southern and eastern yellowjacket wasps (Hymenoptera: Vespidae) reveal evolutionary signatures of social life.</title>
        <authorList>
            <person name="Catto M.A."/>
            <person name="Caine P.B."/>
            <person name="Orr S.E."/>
            <person name="Hunt B.G."/>
            <person name="Goodisman M.A.D."/>
        </authorList>
    </citation>
    <scope>NUCLEOTIDE SEQUENCE [LARGE SCALE GENOMIC DNA]</scope>
    <source>
        <strain evidence="1">232</strain>
        <tissue evidence="1">Head and thorax</tissue>
    </source>
</reference>
<sequence length="137" mass="16137">MCFGEYETGFERNLYSPEDRDPFYNLIRFTPRNENLSVHTLVRKLDHDKLYECDFTSYPFNEESRMKNLGGLMVHSRETRYRVGTLADRVSYEMRRTRILPRIFIGKVYEVPNALTNSAYTDFGNIDENKSRLSGAT</sequence>
<name>A0ABD2CSQ8_VESMC</name>
<dbReference type="EMBL" id="JAYRBN010000032">
    <property type="protein sequence ID" value="KAL2748164.1"/>
    <property type="molecule type" value="Genomic_DNA"/>
</dbReference>
<evidence type="ECO:0000313" key="2">
    <source>
        <dbReference type="Proteomes" id="UP001607303"/>
    </source>
</evidence>
<organism evidence="1 2">
    <name type="scientific">Vespula maculifrons</name>
    <name type="common">Eastern yellow jacket</name>
    <name type="synonym">Wasp</name>
    <dbReference type="NCBI Taxonomy" id="7453"/>
    <lineage>
        <taxon>Eukaryota</taxon>
        <taxon>Metazoa</taxon>
        <taxon>Ecdysozoa</taxon>
        <taxon>Arthropoda</taxon>
        <taxon>Hexapoda</taxon>
        <taxon>Insecta</taxon>
        <taxon>Pterygota</taxon>
        <taxon>Neoptera</taxon>
        <taxon>Endopterygota</taxon>
        <taxon>Hymenoptera</taxon>
        <taxon>Apocrita</taxon>
        <taxon>Aculeata</taxon>
        <taxon>Vespoidea</taxon>
        <taxon>Vespidae</taxon>
        <taxon>Vespinae</taxon>
        <taxon>Vespula</taxon>
    </lineage>
</organism>
<proteinExistence type="predicted"/>
<accession>A0ABD2CSQ8</accession>
<protein>
    <submittedName>
        <fullName evidence="1">Uncharacterized protein</fullName>
    </submittedName>
</protein>
<keyword evidence="2" id="KW-1185">Reference proteome</keyword>
<dbReference type="AlphaFoldDB" id="A0ABD2CSQ8"/>
<gene>
    <name evidence="1" type="ORF">V1477_003449</name>
</gene>